<sequence>MNVNIKRAYEAPSSEDGVRVLVDRLWPRGVSKDEARIDHWLKDLAPSTPLRKWFGHDEGRWEEFVTRYAHEIDAHGEEFDRLSKLVEEGTVTLVYAARDETHNNAVVLRNILQNRHSS</sequence>
<name>A0A059FRX4_9PROT</name>
<dbReference type="OrthoDB" id="9790745at2"/>
<dbReference type="PATRIC" id="fig|1280950.3.peg.1241"/>
<dbReference type="EMBL" id="ARYK01000002">
    <property type="protein sequence ID" value="KCZ93420.1"/>
    <property type="molecule type" value="Genomic_DNA"/>
</dbReference>
<keyword evidence="2" id="KW-1185">Reference proteome</keyword>
<evidence type="ECO:0000313" key="2">
    <source>
        <dbReference type="Proteomes" id="UP000025171"/>
    </source>
</evidence>
<dbReference type="eggNOG" id="COG3189">
    <property type="taxonomic scope" value="Bacteria"/>
</dbReference>
<evidence type="ECO:0008006" key="3">
    <source>
        <dbReference type="Google" id="ProtNLM"/>
    </source>
</evidence>
<proteinExistence type="predicted"/>
<dbReference type="Pfam" id="PF22752">
    <property type="entry name" value="DUF488-N3i"/>
    <property type="match status" value="1"/>
</dbReference>
<dbReference type="PANTHER" id="PTHR36849">
    <property type="entry name" value="CYTOPLASMIC PROTEIN-RELATED"/>
    <property type="match status" value="1"/>
</dbReference>
<comment type="caution">
    <text evidence="1">The sequence shown here is derived from an EMBL/GenBank/DDBJ whole genome shotgun (WGS) entry which is preliminary data.</text>
</comment>
<evidence type="ECO:0000313" key="1">
    <source>
        <dbReference type="EMBL" id="KCZ93420.1"/>
    </source>
</evidence>
<dbReference type="Proteomes" id="UP000025171">
    <property type="component" value="Unassembled WGS sequence"/>
</dbReference>
<gene>
    <name evidence="1" type="ORF">HJO_06175</name>
</gene>
<dbReference type="STRING" id="1280950.HJO_06175"/>
<dbReference type="InterPro" id="IPR052552">
    <property type="entry name" value="YeaO-like"/>
</dbReference>
<protein>
    <recommendedName>
        <fullName evidence="3">Uroporphyrin-III C-methyltransferase</fullName>
    </recommendedName>
</protein>
<reference evidence="1 2" key="1">
    <citation type="journal article" date="2014" name="Antonie Van Leeuwenhoek">
        <title>Hyphomonas beringensis sp. nov. and Hyphomonas chukchiensis sp. nov., isolated from surface seawater of the Bering Sea and Chukchi Sea.</title>
        <authorList>
            <person name="Li C."/>
            <person name="Lai Q."/>
            <person name="Li G."/>
            <person name="Dong C."/>
            <person name="Wang J."/>
            <person name="Liao Y."/>
            <person name="Shao Z."/>
        </authorList>
    </citation>
    <scope>NUCLEOTIDE SEQUENCE [LARGE SCALE GENOMIC DNA]</scope>
    <source>
        <strain evidence="1 2">MHS-2</strain>
    </source>
</reference>
<accession>A0A059FRX4</accession>
<dbReference type="RefSeq" id="WP_035615008.1">
    <property type="nucleotide sequence ID" value="NZ_ARYK01000002.1"/>
</dbReference>
<dbReference type="PANTHER" id="PTHR36849:SF1">
    <property type="entry name" value="CYTOPLASMIC PROTEIN"/>
    <property type="match status" value="1"/>
</dbReference>
<dbReference type="AlphaFoldDB" id="A0A059FRX4"/>
<organism evidence="1 2">
    <name type="scientific">Hyphomonas johnsonii MHS-2</name>
    <dbReference type="NCBI Taxonomy" id="1280950"/>
    <lineage>
        <taxon>Bacteria</taxon>
        <taxon>Pseudomonadati</taxon>
        <taxon>Pseudomonadota</taxon>
        <taxon>Alphaproteobacteria</taxon>
        <taxon>Hyphomonadales</taxon>
        <taxon>Hyphomonadaceae</taxon>
        <taxon>Hyphomonas</taxon>
    </lineage>
</organism>